<feature type="chain" id="PRO_5016578616" description="DUF4292 domain-containing protein" evidence="1">
    <location>
        <begin position="21"/>
        <end position="232"/>
    </location>
</feature>
<evidence type="ECO:0000313" key="3">
    <source>
        <dbReference type="Proteomes" id="UP000253410"/>
    </source>
</evidence>
<proteinExistence type="predicted"/>
<reference evidence="2 3" key="1">
    <citation type="submission" date="2018-05" db="EMBL/GenBank/DDBJ databases">
        <title>Chitinophaga sp. K3CV102501T nov., isolated from isolated from a monsoon evergreen broad-leaved forest soil.</title>
        <authorList>
            <person name="Lv Y."/>
        </authorList>
    </citation>
    <scope>NUCLEOTIDE SEQUENCE [LARGE SCALE GENOMIC DNA]</scope>
    <source>
        <strain evidence="2 3">GDMCC 1.1325</strain>
    </source>
</reference>
<dbReference type="OrthoDB" id="672125at2"/>
<dbReference type="RefSeq" id="WP_147243501.1">
    <property type="nucleotide sequence ID" value="NZ_QFFJ01000002.1"/>
</dbReference>
<evidence type="ECO:0000313" key="2">
    <source>
        <dbReference type="EMBL" id="RBL89108.1"/>
    </source>
</evidence>
<dbReference type="Proteomes" id="UP000253410">
    <property type="component" value="Unassembled WGS sequence"/>
</dbReference>
<organism evidence="2 3">
    <name type="scientific">Chitinophaga flava</name>
    <dbReference type="NCBI Taxonomy" id="2259036"/>
    <lineage>
        <taxon>Bacteria</taxon>
        <taxon>Pseudomonadati</taxon>
        <taxon>Bacteroidota</taxon>
        <taxon>Chitinophagia</taxon>
        <taxon>Chitinophagales</taxon>
        <taxon>Chitinophagaceae</taxon>
        <taxon>Chitinophaga</taxon>
    </lineage>
</organism>
<sequence>MKTRCALILCCLLVAFAAHAQTDAWKEARALFARYDGHEPLSFKATISMFPAARPQEITDRQQAIYSLQQQEYHCRIGTMELVRNKQYWLTIDHADKTMLLAGTHTKQAQSATAFDLATLLERLQQDKVSLALSARGNQKVLQITGMPDPRMVKYEFVYDPQSFLIKQMTMELEQGVGKNGPERVKMQMDYYQYVTGKTNPDIFSEKKYVLVNGKKATLQTAYASYQLINQL</sequence>
<protein>
    <recommendedName>
        <fullName evidence="4">DUF4292 domain-containing protein</fullName>
    </recommendedName>
</protein>
<name>A0A365XSL8_9BACT</name>
<dbReference type="AlphaFoldDB" id="A0A365XSL8"/>
<gene>
    <name evidence="2" type="ORF">DF182_21470</name>
</gene>
<evidence type="ECO:0008006" key="4">
    <source>
        <dbReference type="Google" id="ProtNLM"/>
    </source>
</evidence>
<feature type="signal peptide" evidence="1">
    <location>
        <begin position="1"/>
        <end position="20"/>
    </location>
</feature>
<keyword evidence="3" id="KW-1185">Reference proteome</keyword>
<dbReference type="EMBL" id="QFFJ01000002">
    <property type="protein sequence ID" value="RBL89108.1"/>
    <property type="molecule type" value="Genomic_DNA"/>
</dbReference>
<comment type="caution">
    <text evidence="2">The sequence shown here is derived from an EMBL/GenBank/DDBJ whole genome shotgun (WGS) entry which is preliminary data.</text>
</comment>
<evidence type="ECO:0000256" key="1">
    <source>
        <dbReference type="SAM" id="SignalP"/>
    </source>
</evidence>
<keyword evidence="1" id="KW-0732">Signal</keyword>
<accession>A0A365XSL8</accession>